<dbReference type="InterPro" id="IPR001128">
    <property type="entry name" value="Cyt_P450"/>
</dbReference>
<keyword evidence="3 8" id="KW-0349">Heme</keyword>
<dbReference type="InterPro" id="IPR017972">
    <property type="entry name" value="Cyt_P450_CS"/>
</dbReference>
<dbReference type="STRING" id="708187.A0A1Q8S7L9"/>
<evidence type="ECO:0000313" key="11">
    <source>
        <dbReference type="EMBL" id="OLN97439.1"/>
    </source>
</evidence>
<comment type="cofactor">
    <cofactor evidence="1 8">
        <name>heme</name>
        <dbReference type="ChEBI" id="CHEBI:30413"/>
    </cofactor>
</comment>
<keyword evidence="12" id="KW-1185">Reference proteome</keyword>
<dbReference type="InterPro" id="IPR036396">
    <property type="entry name" value="Cyt_P450_sf"/>
</dbReference>
<sequence length="475" mass="53936">MTLDDIEIYLLSAKVLVDDDAATLNETTFAVALQTCLSRALAACICFVFLYTTAHVVYNLYLHPLRQYPGPLLMRATRWAYCYRLLKGSVPFDVLELHKRYGDVVRIAPDELAFCNVNAWKDIMGHRTQGTLEFEKSSRFYRPVPNQPRSVINAKSNDHGLLRRQLSHGFSDRSLRDQQPLIMSYVDKLIRRLHENVSDGKPVDLMAWYNFTTFDIIGDLAFGESFGCLENSEYHLWVRAIFNSARLGTIVQTSSHFPLLQKVLFKLLVTKSLRKERGKSMAEAKDKLRRRMDLGKRGGRSDLIEGLLKKRDELNLSFDELAANSNILVLGGSETSATLLSGATYYLLRNKSCLDKLIEEVRSSFDTEDEIDIISVGKLTYMMACLNEALRVYPPVAMGLPRVTPQGGAMVCGRFVPENTIVSIHQWAINHDEQYFKDPFGFHPERFLGDPSFAADNREAFQPFHVGARNCLGRK</sequence>
<comment type="caution">
    <text evidence="11">The sequence shown here is derived from an EMBL/GenBank/DDBJ whole genome shotgun (WGS) entry which is preliminary data.</text>
</comment>
<dbReference type="Pfam" id="PF00067">
    <property type="entry name" value="p450"/>
    <property type="match status" value="1"/>
</dbReference>
<dbReference type="Gene3D" id="1.10.630.10">
    <property type="entry name" value="Cytochrome P450"/>
    <property type="match status" value="1"/>
</dbReference>
<evidence type="ECO:0000256" key="6">
    <source>
        <dbReference type="ARBA" id="ARBA00023004"/>
    </source>
</evidence>
<dbReference type="GO" id="GO:0016705">
    <property type="term" value="F:oxidoreductase activity, acting on paired donors, with incorporation or reduction of molecular oxygen"/>
    <property type="evidence" value="ECO:0007669"/>
    <property type="project" value="InterPro"/>
</dbReference>
<keyword evidence="6 8" id="KW-0408">Iron</keyword>
<keyword evidence="7 9" id="KW-0503">Monooxygenase</keyword>
<dbReference type="InterPro" id="IPR050121">
    <property type="entry name" value="Cytochrome_P450_monoxygenase"/>
</dbReference>
<dbReference type="PRINTS" id="PR00463">
    <property type="entry name" value="EP450I"/>
</dbReference>
<evidence type="ECO:0000256" key="4">
    <source>
        <dbReference type="ARBA" id="ARBA00022723"/>
    </source>
</evidence>
<dbReference type="PRINTS" id="PR00385">
    <property type="entry name" value="P450"/>
</dbReference>
<feature type="transmembrane region" description="Helical" evidence="10">
    <location>
        <begin position="40"/>
        <end position="61"/>
    </location>
</feature>
<evidence type="ECO:0000256" key="10">
    <source>
        <dbReference type="SAM" id="Phobius"/>
    </source>
</evidence>
<gene>
    <name evidence="11" type="ORF">CCHL11_00969</name>
</gene>
<evidence type="ECO:0000256" key="9">
    <source>
        <dbReference type="RuleBase" id="RU000461"/>
    </source>
</evidence>
<evidence type="ECO:0000256" key="1">
    <source>
        <dbReference type="ARBA" id="ARBA00001971"/>
    </source>
</evidence>
<dbReference type="PANTHER" id="PTHR24305:SF230">
    <property type="entry name" value="P450, PUTATIVE (EUROFUNG)-RELATED"/>
    <property type="match status" value="1"/>
</dbReference>
<evidence type="ECO:0000313" key="12">
    <source>
        <dbReference type="Proteomes" id="UP000186583"/>
    </source>
</evidence>
<dbReference type="GO" id="GO:0005506">
    <property type="term" value="F:iron ion binding"/>
    <property type="evidence" value="ECO:0007669"/>
    <property type="project" value="InterPro"/>
</dbReference>
<protein>
    <submittedName>
        <fullName evidence="11">Isotrichodermin C-15 hydroxylase 5</fullName>
    </submittedName>
</protein>
<comment type="similarity">
    <text evidence="2 9">Belongs to the cytochrome P450 family.</text>
</comment>
<evidence type="ECO:0000256" key="3">
    <source>
        <dbReference type="ARBA" id="ARBA00022617"/>
    </source>
</evidence>
<keyword evidence="4 8" id="KW-0479">Metal-binding</keyword>
<dbReference type="GO" id="GO:0004497">
    <property type="term" value="F:monooxygenase activity"/>
    <property type="evidence" value="ECO:0007669"/>
    <property type="project" value="UniProtKB-KW"/>
</dbReference>
<evidence type="ECO:0000256" key="5">
    <source>
        <dbReference type="ARBA" id="ARBA00023002"/>
    </source>
</evidence>
<dbReference type="Proteomes" id="UP000186583">
    <property type="component" value="Unassembled WGS sequence"/>
</dbReference>
<keyword evidence="10" id="KW-0812">Transmembrane</keyword>
<dbReference type="InterPro" id="IPR002401">
    <property type="entry name" value="Cyt_P450_E_grp-I"/>
</dbReference>
<reference evidence="11 12" key="1">
    <citation type="submission" date="2016-11" db="EMBL/GenBank/DDBJ databases">
        <title>Draft Genome Assembly of Colletotrichum chlorophyti a pathogen of herbaceous plants.</title>
        <authorList>
            <person name="Gan P."/>
            <person name="Narusaka M."/>
            <person name="Tsushima A."/>
            <person name="Narusaka Y."/>
            <person name="Takano Y."/>
            <person name="Shirasu K."/>
        </authorList>
    </citation>
    <scope>NUCLEOTIDE SEQUENCE [LARGE SCALE GENOMIC DNA]</scope>
    <source>
        <strain evidence="11 12">NTL11</strain>
    </source>
</reference>
<dbReference type="AlphaFoldDB" id="A0A1Q8S7L9"/>
<name>A0A1Q8S7L9_9PEZI</name>
<dbReference type="OrthoDB" id="1470350at2759"/>
<accession>A0A1Q8S7L9</accession>
<evidence type="ECO:0000256" key="7">
    <source>
        <dbReference type="ARBA" id="ARBA00023033"/>
    </source>
</evidence>
<dbReference type="SUPFAM" id="SSF48264">
    <property type="entry name" value="Cytochrome P450"/>
    <property type="match status" value="1"/>
</dbReference>
<dbReference type="PANTHER" id="PTHR24305">
    <property type="entry name" value="CYTOCHROME P450"/>
    <property type="match status" value="1"/>
</dbReference>
<dbReference type="EMBL" id="MPGH01000008">
    <property type="protein sequence ID" value="OLN97439.1"/>
    <property type="molecule type" value="Genomic_DNA"/>
</dbReference>
<dbReference type="CDD" id="cd11058">
    <property type="entry name" value="CYP60B-like"/>
    <property type="match status" value="1"/>
</dbReference>
<proteinExistence type="inferred from homology"/>
<organism evidence="11 12">
    <name type="scientific">Colletotrichum chlorophyti</name>
    <dbReference type="NCBI Taxonomy" id="708187"/>
    <lineage>
        <taxon>Eukaryota</taxon>
        <taxon>Fungi</taxon>
        <taxon>Dikarya</taxon>
        <taxon>Ascomycota</taxon>
        <taxon>Pezizomycotina</taxon>
        <taxon>Sordariomycetes</taxon>
        <taxon>Hypocreomycetidae</taxon>
        <taxon>Glomerellales</taxon>
        <taxon>Glomerellaceae</taxon>
        <taxon>Colletotrichum</taxon>
    </lineage>
</organism>
<dbReference type="PROSITE" id="PS00086">
    <property type="entry name" value="CYTOCHROME_P450"/>
    <property type="match status" value="1"/>
</dbReference>
<evidence type="ECO:0000256" key="8">
    <source>
        <dbReference type="PIRSR" id="PIRSR602401-1"/>
    </source>
</evidence>
<dbReference type="GO" id="GO:0020037">
    <property type="term" value="F:heme binding"/>
    <property type="evidence" value="ECO:0007669"/>
    <property type="project" value="InterPro"/>
</dbReference>
<evidence type="ECO:0000256" key="2">
    <source>
        <dbReference type="ARBA" id="ARBA00010617"/>
    </source>
</evidence>
<feature type="binding site" description="axial binding residue" evidence="8">
    <location>
        <position position="471"/>
    </location>
    <ligand>
        <name>heme</name>
        <dbReference type="ChEBI" id="CHEBI:30413"/>
    </ligand>
    <ligandPart>
        <name>Fe</name>
        <dbReference type="ChEBI" id="CHEBI:18248"/>
    </ligandPart>
</feature>
<keyword evidence="5 9" id="KW-0560">Oxidoreductase</keyword>
<keyword evidence="10" id="KW-0472">Membrane</keyword>
<keyword evidence="10" id="KW-1133">Transmembrane helix</keyword>